<dbReference type="FunFam" id="3.40.910.10:FF:000010">
    <property type="entry name" value="Deoxyhypusine synthase"/>
    <property type="match status" value="1"/>
</dbReference>
<comment type="catalytic activity">
    <reaction evidence="1">
        <text>[eIF5A protein]-L-lysine + spermidine = [eIF5A protein]-deoxyhypusine + propane-1,3-diamine</text>
        <dbReference type="Rhea" id="RHEA:33299"/>
        <dbReference type="Rhea" id="RHEA-COMP:10143"/>
        <dbReference type="Rhea" id="RHEA-COMP:10144"/>
        <dbReference type="ChEBI" id="CHEBI:29969"/>
        <dbReference type="ChEBI" id="CHEBI:57484"/>
        <dbReference type="ChEBI" id="CHEBI:57834"/>
        <dbReference type="ChEBI" id="CHEBI:82657"/>
        <dbReference type="EC" id="2.5.1.46"/>
    </reaction>
</comment>
<dbReference type="PANTHER" id="PTHR11703:SF0">
    <property type="entry name" value="DEOXYHYPUSINE SYNTHASE"/>
    <property type="match status" value="1"/>
</dbReference>
<accession>A0A4P9YU19</accession>
<comment type="pathway">
    <text evidence="3">Protein modification; eIF5A hypusination.</text>
</comment>
<dbReference type="AlphaFoldDB" id="A0A4P9YU19"/>
<dbReference type="Gene3D" id="3.40.910.10">
    <property type="entry name" value="Deoxyhypusine synthase"/>
    <property type="match status" value="1"/>
</dbReference>
<protein>
    <recommendedName>
        <fullName evidence="5">deoxyhypusine synthase</fullName>
        <ecNumber evidence="5">2.5.1.46</ecNumber>
    </recommendedName>
</protein>
<evidence type="ECO:0000256" key="4">
    <source>
        <dbReference type="ARBA" id="ARBA00009892"/>
    </source>
</evidence>
<dbReference type="InterPro" id="IPR036982">
    <property type="entry name" value="Deoxyhypusine_synthase_sf"/>
</dbReference>
<evidence type="ECO:0000313" key="7">
    <source>
        <dbReference type="EMBL" id="RKP23446.1"/>
    </source>
</evidence>
<dbReference type="GO" id="GO:0034038">
    <property type="term" value="F:deoxyhypusine synthase activity"/>
    <property type="evidence" value="ECO:0007669"/>
    <property type="project" value="UniProtKB-EC"/>
</dbReference>
<comment type="similarity">
    <text evidence="4">Belongs to the deoxyhypusine synthase family.</text>
</comment>
<dbReference type="PANTHER" id="PTHR11703">
    <property type="entry name" value="DEOXYHYPUSINE SYNTHASE"/>
    <property type="match status" value="1"/>
</dbReference>
<feature type="non-terminal residue" evidence="7">
    <location>
        <position position="1"/>
    </location>
</feature>
<dbReference type="InterPro" id="IPR029035">
    <property type="entry name" value="DHS-like_NAD/FAD-binding_dom"/>
</dbReference>
<name>A0A4P9YU19_9FUNG</name>
<dbReference type="EMBL" id="KZ990964">
    <property type="protein sequence ID" value="RKP23446.1"/>
    <property type="molecule type" value="Genomic_DNA"/>
</dbReference>
<evidence type="ECO:0000256" key="2">
    <source>
        <dbReference type="ARBA" id="ARBA00002823"/>
    </source>
</evidence>
<evidence type="ECO:0000313" key="8">
    <source>
        <dbReference type="Proteomes" id="UP000278143"/>
    </source>
</evidence>
<dbReference type="SUPFAM" id="SSF52467">
    <property type="entry name" value="DHS-like NAD/FAD-binding domain"/>
    <property type="match status" value="1"/>
</dbReference>
<dbReference type="GO" id="GO:0005737">
    <property type="term" value="C:cytoplasm"/>
    <property type="evidence" value="ECO:0007669"/>
    <property type="project" value="TreeGrafter"/>
</dbReference>
<gene>
    <name evidence="7" type="ORF">SYNPS1DRAFT_18604</name>
</gene>
<keyword evidence="8" id="KW-1185">Reference proteome</keyword>
<dbReference type="OrthoDB" id="294378at2759"/>
<dbReference type="InterPro" id="IPR002773">
    <property type="entry name" value="Deoxyhypusine_synthase"/>
</dbReference>
<proteinExistence type="inferred from homology"/>
<organism evidence="7 8">
    <name type="scientific">Syncephalis pseudoplumigaleata</name>
    <dbReference type="NCBI Taxonomy" id="1712513"/>
    <lineage>
        <taxon>Eukaryota</taxon>
        <taxon>Fungi</taxon>
        <taxon>Fungi incertae sedis</taxon>
        <taxon>Zoopagomycota</taxon>
        <taxon>Zoopagomycotina</taxon>
        <taxon>Zoopagomycetes</taxon>
        <taxon>Zoopagales</taxon>
        <taxon>Piptocephalidaceae</taxon>
        <taxon>Syncephalis</taxon>
    </lineage>
</organism>
<sequence length="174" mass="19194">WTPSKIIDRLGREINHPDSIYYWCHKNGIPVFCPAITDGALGDLIYFHSFRNPGLVVDIASDLRRINTIAVRARRTGAIILGGGVVKHHICNANLMRNGADYAVYINTAQEFDGSDAGARPDEAVSWGKIKPNSSSVKVYAEATLVFPLIVARTFARQREEELAGQRASNEQAQ</sequence>
<evidence type="ECO:0000256" key="1">
    <source>
        <dbReference type="ARBA" id="ARBA00000952"/>
    </source>
</evidence>
<reference evidence="8" key="1">
    <citation type="journal article" date="2018" name="Nat. Microbiol.">
        <title>Leveraging single-cell genomics to expand the fungal tree of life.</title>
        <authorList>
            <person name="Ahrendt S.R."/>
            <person name="Quandt C.A."/>
            <person name="Ciobanu D."/>
            <person name="Clum A."/>
            <person name="Salamov A."/>
            <person name="Andreopoulos B."/>
            <person name="Cheng J.F."/>
            <person name="Woyke T."/>
            <person name="Pelin A."/>
            <person name="Henrissat B."/>
            <person name="Reynolds N.K."/>
            <person name="Benny G.L."/>
            <person name="Smith M.E."/>
            <person name="James T.Y."/>
            <person name="Grigoriev I.V."/>
        </authorList>
    </citation>
    <scope>NUCLEOTIDE SEQUENCE [LARGE SCALE GENOMIC DNA]</scope>
    <source>
        <strain evidence="8">Benny S71-1</strain>
    </source>
</reference>
<dbReference type="Pfam" id="PF01916">
    <property type="entry name" value="DS"/>
    <property type="match status" value="1"/>
</dbReference>
<keyword evidence="6" id="KW-0520">NAD</keyword>
<evidence type="ECO:0000256" key="3">
    <source>
        <dbReference type="ARBA" id="ARBA00005041"/>
    </source>
</evidence>
<evidence type="ECO:0000256" key="6">
    <source>
        <dbReference type="ARBA" id="ARBA00023027"/>
    </source>
</evidence>
<comment type="function">
    <text evidence="2">Catalyzes the NAD-dependent oxidative cleavage of spermidine and the subsequent transfer of the butylamine moiety of spermidine to the epsilon-amino group of a specific lysine residue of the eIF-5A precursor protein to form the intermediate deoxyhypusine residue.</text>
</comment>
<dbReference type="Proteomes" id="UP000278143">
    <property type="component" value="Unassembled WGS sequence"/>
</dbReference>
<evidence type="ECO:0000256" key="5">
    <source>
        <dbReference type="ARBA" id="ARBA00012683"/>
    </source>
</evidence>
<dbReference type="EC" id="2.5.1.46" evidence="5"/>